<gene>
    <name evidence="1" type="ORF">ATC70_011735</name>
</gene>
<dbReference type="RefSeq" id="XP_064683423.1">
    <property type="nucleotide sequence ID" value="XM_064830921.1"/>
</dbReference>
<reference evidence="1 2" key="1">
    <citation type="submission" date="2022-11" db="EMBL/GenBank/DDBJ databases">
        <title>Mucor velutinosus strain NIH1002 WGS.</title>
        <authorList>
            <person name="Subramanian P."/>
            <person name="Mullikin J.C."/>
            <person name="Segre J.A."/>
            <person name="Zelazny A.M."/>
        </authorList>
    </citation>
    <scope>NUCLEOTIDE SEQUENCE [LARGE SCALE GENOMIC DNA]</scope>
    <source>
        <strain evidence="1 2">NIH1002</strain>
    </source>
</reference>
<dbReference type="CDD" id="cd13732">
    <property type="entry name" value="HFD_CENP-W"/>
    <property type="match status" value="1"/>
</dbReference>
<organism evidence="1 2">
    <name type="scientific">Mucor velutinosus</name>
    <dbReference type="NCBI Taxonomy" id="708070"/>
    <lineage>
        <taxon>Eukaryota</taxon>
        <taxon>Fungi</taxon>
        <taxon>Fungi incertae sedis</taxon>
        <taxon>Mucoromycota</taxon>
        <taxon>Mucoromycotina</taxon>
        <taxon>Mucoromycetes</taxon>
        <taxon>Mucorales</taxon>
        <taxon>Mucorineae</taxon>
        <taxon>Mucoraceae</taxon>
        <taxon>Mucor</taxon>
    </lineage>
</organism>
<dbReference type="GO" id="GO:0046982">
    <property type="term" value="F:protein heterodimerization activity"/>
    <property type="evidence" value="ECO:0007669"/>
    <property type="project" value="InterPro"/>
</dbReference>
<comment type="caution">
    <text evidence="1">The sequence shown here is derived from an EMBL/GenBank/DDBJ whole genome shotgun (WGS) entry which is preliminary data.</text>
</comment>
<sequence length="87" mass="10123">MPAEKKKPNAKMTKLYSRTRFKKSIESGLDGKQIIGDTDILMYMNFLMFLERLAKNSEKAADERGSSRVNTRDVNKYLKDTLREFRG</sequence>
<dbReference type="EMBL" id="JASEJX010000014">
    <property type="protein sequence ID" value="KAK4516757.1"/>
    <property type="molecule type" value="Genomic_DNA"/>
</dbReference>
<evidence type="ECO:0000313" key="2">
    <source>
        <dbReference type="Proteomes" id="UP001304243"/>
    </source>
</evidence>
<keyword evidence="2" id="KW-1185">Reference proteome</keyword>
<protein>
    <submittedName>
        <fullName evidence="1">Uncharacterized protein</fullName>
    </submittedName>
</protein>
<name>A0AAN7I1M0_9FUNG</name>
<dbReference type="Gene3D" id="1.10.20.10">
    <property type="entry name" value="Histone, subunit A"/>
    <property type="match status" value="1"/>
</dbReference>
<dbReference type="GeneID" id="89955421"/>
<dbReference type="AlphaFoldDB" id="A0AAN7I1M0"/>
<accession>A0AAN7I1M0</accession>
<evidence type="ECO:0000313" key="1">
    <source>
        <dbReference type="EMBL" id="KAK4516757.1"/>
    </source>
</evidence>
<proteinExistence type="predicted"/>
<dbReference type="Proteomes" id="UP001304243">
    <property type="component" value="Unassembled WGS sequence"/>
</dbReference>
<dbReference type="InterPro" id="IPR009072">
    <property type="entry name" value="Histone-fold"/>
</dbReference>